<proteinExistence type="predicted"/>
<organism evidence="2 3">
    <name type="scientific">Microvirga puerhi</name>
    <dbReference type="NCBI Taxonomy" id="2876078"/>
    <lineage>
        <taxon>Bacteria</taxon>
        <taxon>Pseudomonadati</taxon>
        <taxon>Pseudomonadota</taxon>
        <taxon>Alphaproteobacteria</taxon>
        <taxon>Hyphomicrobiales</taxon>
        <taxon>Methylobacteriaceae</taxon>
        <taxon>Microvirga</taxon>
    </lineage>
</organism>
<dbReference type="Proteomes" id="UP000704176">
    <property type="component" value="Unassembled WGS sequence"/>
</dbReference>
<dbReference type="EMBL" id="JAIRBM010000012">
    <property type="protein sequence ID" value="MBZ6077780.1"/>
    <property type="molecule type" value="Genomic_DNA"/>
</dbReference>
<dbReference type="Gene3D" id="2.30.30.40">
    <property type="entry name" value="SH3 Domains"/>
    <property type="match status" value="1"/>
</dbReference>
<dbReference type="PANTHER" id="PTHR22617:SF23">
    <property type="entry name" value="CHEMOTAXIS PROTEIN CHEW"/>
    <property type="match status" value="1"/>
</dbReference>
<evidence type="ECO:0000313" key="2">
    <source>
        <dbReference type="EMBL" id="MBZ6077780.1"/>
    </source>
</evidence>
<comment type="caution">
    <text evidence="2">The sequence shown here is derived from an EMBL/GenBank/DDBJ whole genome shotgun (WGS) entry which is preliminary data.</text>
</comment>
<dbReference type="SUPFAM" id="SSF50341">
    <property type="entry name" value="CheW-like"/>
    <property type="match status" value="1"/>
</dbReference>
<dbReference type="PANTHER" id="PTHR22617">
    <property type="entry name" value="CHEMOTAXIS SENSOR HISTIDINE KINASE-RELATED"/>
    <property type="match status" value="1"/>
</dbReference>
<gene>
    <name evidence="2" type="ORF">K9B37_15990</name>
</gene>
<keyword evidence="3" id="KW-1185">Reference proteome</keyword>
<feature type="domain" description="CheW-like" evidence="1">
    <location>
        <begin position="49"/>
        <end position="191"/>
    </location>
</feature>
<dbReference type="RefSeq" id="WP_224314492.1">
    <property type="nucleotide sequence ID" value="NZ_JAIRBM010000012.1"/>
</dbReference>
<dbReference type="PROSITE" id="PS50851">
    <property type="entry name" value="CHEW"/>
    <property type="match status" value="1"/>
</dbReference>
<dbReference type="SMART" id="SM00260">
    <property type="entry name" value="CheW"/>
    <property type="match status" value="1"/>
</dbReference>
<sequence>MAKTLRRKLRQISRAGSLSAEERTQRILDERTQRLASRHAMQSPLAGETTSVLICDTGRESYGIPVHAIAEVLSFRECLPLPEGPPALIGLLGWNGQLISVIDLASALGTAPATEKSDGHLVLLRRSAPKIALRVDRAKGVETVTPIAPEETNSFRKEAILGYAEISSDVADQEKILSLLDLNRLLHPFLPSLPASGA</sequence>
<evidence type="ECO:0000313" key="3">
    <source>
        <dbReference type="Proteomes" id="UP000704176"/>
    </source>
</evidence>
<protein>
    <submittedName>
        <fullName evidence="2">Chemotaxis protein CheW</fullName>
    </submittedName>
</protein>
<dbReference type="InterPro" id="IPR039315">
    <property type="entry name" value="CheW"/>
</dbReference>
<accession>A0ABS7VQI5</accession>
<dbReference type="InterPro" id="IPR002545">
    <property type="entry name" value="CheW-lke_dom"/>
</dbReference>
<name>A0ABS7VQI5_9HYPH</name>
<evidence type="ECO:0000259" key="1">
    <source>
        <dbReference type="PROSITE" id="PS50851"/>
    </source>
</evidence>
<reference evidence="2 3" key="1">
    <citation type="submission" date="2021-09" db="EMBL/GenBank/DDBJ databases">
        <title>The complete genome sequence of a new microorganism.</title>
        <authorList>
            <person name="Zi Z."/>
        </authorList>
    </citation>
    <scope>NUCLEOTIDE SEQUENCE [LARGE SCALE GENOMIC DNA]</scope>
    <source>
        <strain evidence="2 3">WGZ8</strain>
    </source>
</reference>
<dbReference type="Gene3D" id="2.40.50.180">
    <property type="entry name" value="CheA-289, Domain 4"/>
    <property type="match status" value="1"/>
</dbReference>
<dbReference type="Pfam" id="PF01584">
    <property type="entry name" value="CheW"/>
    <property type="match status" value="1"/>
</dbReference>
<dbReference type="InterPro" id="IPR036061">
    <property type="entry name" value="CheW-like_dom_sf"/>
</dbReference>